<dbReference type="EMBL" id="JAZHYP010000011">
    <property type="protein sequence ID" value="MEN3325117.1"/>
    <property type="molecule type" value="Genomic_DNA"/>
</dbReference>
<dbReference type="RefSeq" id="WP_346242916.1">
    <property type="nucleotide sequence ID" value="NZ_JAZHYP010000011.1"/>
</dbReference>
<evidence type="ECO:0000256" key="1">
    <source>
        <dbReference type="SAM" id="SignalP"/>
    </source>
</evidence>
<keyword evidence="3" id="KW-1185">Reference proteome</keyword>
<organism evidence="2 3">
    <name type="scientific">Mariniflexile soesokkakense</name>
    <dbReference type="NCBI Taxonomy" id="1343160"/>
    <lineage>
        <taxon>Bacteria</taxon>
        <taxon>Pseudomonadati</taxon>
        <taxon>Bacteroidota</taxon>
        <taxon>Flavobacteriia</taxon>
        <taxon>Flavobacteriales</taxon>
        <taxon>Flavobacteriaceae</taxon>
        <taxon>Mariniflexile</taxon>
    </lineage>
</organism>
<sequence>MKKIYIKFGFICLLFFGLLSCNSDNSETLFPESPADRIAQSNSELLNLLLAESNGYKGVYFPKDDEFGGFTFYMKFNADGTVNMTSDFDADTAIQTSSFEVRYGSATELVFTTRNHIQKVSDPDFPGLVGTGFKGTSVFQYFGNENGVITFRDVRNSSSGRFEFMPSNLTNFNTESVLKVQTSLAQRENLLPTPTSSVFQVLKIEKGNKVSNFNFNYDAFRLHASPRVLVEGTVISVQEFNFGIAFTEDGLIISPSLEFDGEAYTNFTYDDATSSYISTVNGTTATILFDNQPAFINEDVNQLLDLGPTGFLYRPALGSNPLTSIGHDAMITQVNANLGTIGFSFVEYQLVLDFESDDCDTFLFIRVRRNSDGATFSTFYCFEKAVIQDRKLFLNYTAPFGGNGTFLETRLAPIINFFNSSQGIIYTDEDSFSSSLGSFSNRAGTFTSLENPSIRVYGLWFG</sequence>
<dbReference type="Proteomes" id="UP001416393">
    <property type="component" value="Unassembled WGS sequence"/>
</dbReference>
<gene>
    <name evidence="2" type="ORF">VP395_15370</name>
</gene>
<accession>A0ABV0ADF6</accession>
<reference evidence="2 3" key="1">
    <citation type="submission" date="2024-01" db="EMBL/GenBank/DDBJ databases">
        <title>Mariniflexile litorale sp. nov., isolated from the shallow sediments of the Sea of Japan.</title>
        <authorList>
            <person name="Romanenko L."/>
            <person name="Bystritskaya E."/>
            <person name="Isaeva M."/>
        </authorList>
    </citation>
    <scope>NUCLEOTIDE SEQUENCE [LARGE SCALE GENOMIC DNA]</scope>
    <source>
        <strain evidence="2 3">KCTC 32427</strain>
    </source>
</reference>
<dbReference type="InterPro" id="IPR025396">
    <property type="entry name" value="DUF4302"/>
</dbReference>
<keyword evidence="1" id="KW-0732">Signal</keyword>
<feature type="chain" id="PRO_5045806585" evidence="1">
    <location>
        <begin position="26"/>
        <end position="462"/>
    </location>
</feature>
<dbReference type="PROSITE" id="PS51257">
    <property type="entry name" value="PROKAR_LIPOPROTEIN"/>
    <property type="match status" value="1"/>
</dbReference>
<feature type="signal peptide" evidence="1">
    <location>
        <begin position="1"/>
        <end position="25"/>
    </location>
</feature>
<evidence type="ECO:0000313" key="3">
    <source>
        <dbReference type="Proteomes" id="UP001416393"/>
    </source>
</evidence>
<dbReference type="Pfam" id="PF14135">
    <property type="entry name" value="DUF4302"/>
    <property type="match status" value="1"/>
</dbReference>
<evidence type="ECO:0000313" key="2">
    <source>
        <dbReference type="EMBL" id="MEN3325117.1"/>
    </source>
</evidence>
<name>A0ABV0ADF6_9FLAO</name>
<proteinExistence type="predicted"/>
<comment type="caution">
    <text evidence="2">The sequence shown here is derived from an EMBL/GenBank/DDBJ whole genome shotgun (WGS) entry which is preliminary data.</text>
</comment>
<protein>
    <submittedName>
        <fullName evidence="2">DUF4302 domain-containing protein</fullName>
    </submittedName>
</protein>